<evidence type="ECO:0000256" key="1">
    <source>
        <dbReference type="SAM" id="Coils"/>
    </source>
</evidence>
<dbReference type="AlphaFoldDB" id="A0A2I0AKY3"/>
<keyword evidence="4" id="KW-1185">Reference proteome</keyword>
<evidence type="ECO:0000313" key="3">
    <source>
        <dbReference type="EMBL" id="PKA56116.1"/>
    </source>
</evidence>
<feature type="coiled-coil region" evidence="1">
    <location>
        <begin position="37"/>
        <end position="64"/>
    </location>
</feature>
<keyword evidence="1" id="KW-0175">Coiled coil</keyword>
<dbReference type="EMBL" id="KZ451975">
    <property type="protein sequence ID" value="PKA56116.1"/>
    <property type="molecule type" value="Genomic_DNA"/>
</dbReference>
<feature type="compositionally biased region" description="Low complexity" evidence="2">
    <location>
        <begin position="95"/>
        <end position="122"/>
    </location>
</feature>
<feature type="region of interest" description="Disordered" evidence="2">
    <location>
        <begin position="73"/>
        <end position="170"/>
    </location>
</feature>
<dbReference type="PANTHER" id="PTHR46248:SF4">
    <property type="entry name" value="OS01G0147800 PROTEIN"/>
    <property type="match status" value="1"/>
</dbReference>
<evidence type="ECO:0000313" key="4">
    <source>
        <dbReference type="Proteomes" id="UP000236161"/>
    </source>
</evidence>
<protein>
    <submittedName>
        <fullName evidence="3">Uncharacterized protein</fullName>
    </submittedName>
</protein>
<sequence>MEMETKSMAAVETKKSGKCLNRCQLRRDKKIALQQDTLELLAEVAVLEEEVVRLEEQVVSFRQGLIVKAFTVSSSSVKASEEVDSSPDEFSSQNPKSSKPIHSDSSSSSSSNPSSSIWSSPNEILDRSKKPISSTVEEHGEKKTRSSQTPVPPRMPGKSNPQVNCPRAST</sequence>
<gene>
    <name evidence="3" type="ORF">AXF42_Ash015601</name>
</gene>
<name>A0A2I0AKY3_9ASPA</name>
<dbReference type="Proteomes" id="UP000236161">
    <property type="component" value="Unassembled WGS sequence"/>
</dbReference>
<proteinExistence type="predicted"/>
<organism evidence="3 4">
    <name type="scientific">Apostasia shenzhenica</name>
    <dbReference type="NCBI Taxonomy" id="1088818"/>
    <lineage>
        <taxon>Eukaryota</taxon>
        <taxon>Viridiplantae</taxon>
        <taxon>Streptophyta</taxon>
        <taxon>Embryophyta</taxon>
        <taxon>Tracheophyta</taxon>
        <taxon>Spermatophyta</taxon>
        <taxon>Magnoliopsida</taxon>
        <taxon>Liliopsida</taxon>
        <taxon>Asparagales</taxon>
        <taxon>Orchidaceae</taxon>
        <taxon>Apostasioideae</taxon>
        <taxon>Apostasia</taxon>
    </lineage>
</organism>
<evidence type="ECO:0000256" key="2">
    <source>
        <dbReference type="SAM" id="MobiDB-lite"/>
    </source>
</evidence>
<dbReference type="PANTHER" id="PTHR46248">
    <property type="entry name" value="EXPRESSED PROTEIN"/>
    <property type="match status" value="1"/>
</dbReference>
<accession>A0A2I0AKY3</accession>
<reference evidence="3 4" key="1">
    <citation type="journal article" date="2017" name="Nature">
        <title>The Apostasia genome and the evolution of orchids.</title>
        <authorList>
            <person name="Zhang G.Q."/>
            <person name="Liu K.W."/>
            <person name="Li Z."/>
            <person name="Lohaus R."/>
            <person name="Hsiao Y.Y."/>
            <person name="Niu S.C."/>
            <person name="Wang J.Y."/>
            <person name="Lin Y.C."/>
            <person name="Xu Q."/>
            <person name="Chen L.J."/>
            <person name="Yoshida K."/>
            <person name="Fujiwara S."/>
            <person name="Wang Z.W."/>
            <person name="Zhang Y.Q."/>
            <person name="Mitsuda N."/>
            <person name="Wang M."/>
            <person name="Liu G.H."/>
            <person name="Pecoraro L."/>
            <person name="Huang H.X."/>
            <person name="Xiao X.J."/>
            <person name="Lin M."/>
            <person name="Wu X.Y."/>
            <person name="Wu W.L."/>
            <person name="Chen Y.Y."/>
            <person name="Chang S.B."/>
            <person name="Sakamoto S."/>
            <person name="Ohme-Takagi M."/>
            <person name="Yagi M."/>
            <person name="Zeng S.J."/>
            <person name="Shen C.Y."/>
            <person name="Yeh C.M."/>
            <person name="Luo Y.B."/>
            <person name="Tsai W.C."/>
            <person name="Van de Peer Y."/>
            <person name="Liu Z.J."/>
        </authorList>
    </citation>
    <scope>NUCLEOTIDE SEQUENCE [LARGE SCALE GENOMIC DNA]</scope>
    <source>
        <strain evidence="4">cv. Shenzhen</strain>
        <tissue evidence="3">Stem</tissue>
    </source>
</reference>
<feature type="compositionally biased region" description="Polar residues" evidence="2">
    <location>
        <begin position="159"/>
        <end position="170"/>
    </location>
</feature>
<dbReference type="STRING" id="1088818.A0A2I0AKY3"/>